<evidence type="ECO:0000256" key="1">
    <source>
        <dbReference type="ARBA" id="ARBA00022801"/>
    </source>
</evidence>
<dbReference type="GO" id="GO:0016787">
    <property type="term" value="F:hydrolase activity"/>
    <property type="evidence" value="ECO:0007669"/>
    <property type="project" value="UniProtKB-KW"/>
</dbReference>
<feature type="region of interest" description="Disordered" evidence="2">
    <location>
        <begin position="526"/>
        <end position="636"/>
    </location>
</feature>
<evidence type="ECO:0000256" key="2">
    <source>
        <dbReference type="SAM" id="MobiDB-lite"/>
    </source>
</evidence>
<evidence type="ECO:0000313" key="4">
    <source>
        <dbReference type="EMBL" id="CRK12580.1"/>
    </source>
</evidence>
<accession>A0A0G4KSX5</accession>
<evidence type="ECO:0000259" key="3">
    <source>
        <dbReference type="Pfam" id="PF07859"/>
    </source>
</evidence>
<dbReference type="InterPro" id="IPR029058">
    <property type="entry name" value="AB_hydrolase_fold"/>
</dbReference>
<feature type="domain" description="Alpha/beta hydrolase fold-3" evidence="3">
    <location>
        <begin position="150"/>
        <end position="263"/>
    </location>
</feature>
<feature type="region of interest" description="Disordered" evidence="2">
    <location>
        <begin position="729"/>
        <end position="758"/>
    </location>
</feature>
<sequence length="866" mass="93928">MNPLKLNTTSVSLAVTPTVVSTLLSHYLNRQPLKQKPTAHLSYDEGLHLVRSFLQFASHHTVEELQAFTAQWVPHPQWVRVDEITIADQLLEKAAALLQAELGEEGIARVGGRQWWQWRRPKSPLKAEWIEMKAHYQERKKNGDPGKRVMLYVHGGAYFFGSVDEHRYQMQRHARKLKARVFAPKYRLAPQFPFPCGLQDCIAAYLYLLTIQEPNTIILAGDSAGGGMVMSMLCTLRDQGIPLPAGAILISPWVDLTHSFPSVAGDTPFDYIPSSGFHHKPSRAWPPPNEDDLAMMEEQAAKTKKGDKGAAKPSTLEAKQGNPFELETPEGHDAQGDPIAKPEAPLEADVPKTSVLLSVTINGKLTTVKDQIQPEWEAQIESAAACNNPLKAQIGKAGDTLPPFKGHMIRQRVTRHGGVYNLEAPSELASCTMDKRDIGVAKEIPVRRWLETKARWDSRYSSAKTKVHQQIVKDIASGFVGCDGETPPPTALAGRRKVPAEQVDKKKKRSLGLALWSLWGSKHDEMTVEREQKADKRDAVEQTTATQADRGVPMPSNVDGEADDATLAPPTSPGRPRSRSRTVVDEHQTSQQSELDDGVAPVDALIELRREAGKNQREEAVVRGNDAGSPGMLSPTHVPSTVVAGKRPFIDGYAMPFSLGKDADTASMLTLQSTAAGPNVRPMSPLRTMSNGTDVSDAAQNAETSAAVKRLPFRLGHDAETASMMTLQSTAPAPDARSVSPIPPTSAADAGTRPEPEVEVAGKRPFVNGLAVPFSLGKEADTASMMTLQSTAPVQDVRSADPMPPAADKGTNSRPVSEYLDAATPMAAGPASAYATPMVELGRPQMEKDMFVTAAEDLPMAASAGR</sequence>
<dbReference type="InterPro" id="IPR013094">
    <property type="entry name" value="AB_hydrolase_3"/>
</dbReference>
<organism evidence="4 5">
    <name type="scientific">Verticillium longisporum</name>
    <name type="common">Verticillium dahliae var. longisporum</name>
    <dbReference type="NCBI Taxonomy" id="100787"/>
    <lineage>
        <taxon>Eukaryota</taxon>
        <taxon>Fungi</taxon>
        <taxon>Dikarya</taxon>
        <taxon>Ascomycota</taxon>
        <taxon>Pezizomycotina</taxon>
        <taxon>Sordariomycetes</taxon>
        <taxon>Hypocreomycetidae</taxon>
        <taxon>Glomerellales</taxon>
        <taxon>Plectosphaerellaceae</taxon>
        <taxon>Verticillium</taxon>
    </lineage>
</organism>
<dbReference type="AlphaFoldDB" id="A0A0G4KSX5"/>
<keyword evidence="1" id="KW-0378">Hydrolase</keyword>
<feature type="compositionally biased region" description="Basic and acidic residues" evidence="2">
    <location>
        <begin position="299"/>
        <end position="310"/>
    </location>
</feature>
<dbReference type="Proteomes" id="UP000045706">
    <property type="component" value="Unassembled WGS sequence"/>
</dbReference>
<evidence type="ECO:0000313" key="5">
    <source>
        <dbReference type="Proteomes" id="UP000045706"/>
    </source>
</evidence>
<protein>
    <recommendedName>
        <fullName evidence="3">Alpha/beta hydrolase fold-3 domain-containing protein</fullName>
    </recommendedName>
</protein>
<feature type="region of interest" description="Disordered" evidence="2">
    <location>
        <begin position="795"/>
        <end position="814"/>
    </location>
</feature>
<feature type="compositionally biased region" description="Basic and acidic residues" evidence="2">
    <location>
        <begin position="526"/>
        <end position="540"/>
    </location>
</feature>
<dbReference type="Pfam" id="PF07859">
    <property type="entry name" value="Abhydrolase_3"/>
    <property type="match status" value="1"/>
</dbReference>
<dbReference type="EMBL" id="CVQI01003335">
    <property type="protein sequence ID" value="CRK12580.1"/>
    <property type="molecule type" value="Genomic_DNA"/>
</dbReference>
<dbReference type="PANTHER" id="PTHR48081">
    <property type="entry name" value="AB HYDROLASE SUPERFAMILY PROTEIN C4A8.06C"/>
    <property type="match status" value="1"/>
</dbReference>
<name>A0A0G4KSX5_VERLO</name>
<reference evidence="5" key="1">
    <citation type="submission" date="2015-05" db="EMBL/GenBank/DDBJ databases">
        <authorList>
            <person name="Fogelqvist Johan"/>
        </authorList>
    </citation>
    <scope>NUCLEOTIDE SEQUENCE [LARGE SCALE GENOMIC DNA]</scope>
</reference>
<feature type="region of interest" description="Disordered" evidence="2">
    <location>
        <begin position="298"/>
        <end position="339"/>
    </location>
</feature>
<dbReference type="SUPFAM" id="SSF53474">
    <property type="entry name" value="alpha/beta-Hydrolases"/>
    <property type="match status" value="1"/>
</dbReference>
<dbReference type="InterPro" id="IPR050300">
    <property type="entry name" value="GDXG_lipolytic_enzyme"/>
</dbReference>
<dbReference type="PANTHER" id="PTHR48081:SF19">
    <property type="entry name" value="AB HYDROLASE SUPERFAMILY PROTEIN C4A8.06C"/>
    <property type="match status" value="1"/>
</dbReference>
<proteinExistence type="predicted"/>
<dbReference type="Gene3D" id="3.40.50.1820">
    <property type="entry name" value="alpha/beta hydrolase"/>
    <property type="match status" value="1"/>
</dbReference>
<feature type="compositionally biased region" description="Basic and acidic residues" evidence="2">
    <location>
        <begin position="606"/>
        <end position="621"/>
    </location>
</feature>
<gene>
    <name evidence="4" type="ORF">BN1723_001835</name>
</gene>